<reference evidence="8" key="1">
    <citation type="journal article" date="2010" name="Science">
        <title>Plasticity of animal genome architecture unmasked by rapid evolution of a pelagic tunicate.</title>
        <authorList>
            <person name="Denoeud F."/>
            <person name="Henriet S."/>
            <person name="Mungpakdee S."/>
            <person name="Aury J.M."/>
            <person name="Da Silva C."/>
            <person name="Brinkmann H."/>
            <person name="Mikhaleva J."/>
            <person name="Olsen L.C."/>
            <person name="Jubin C."/>
            <person name="Canestro C."/>
            <person name="Bouquet J.M."/>
            <person name="Danks G."/>
            <person name="Poulain J."/>
            <person name="Campsteijn C."/>
            <person name="Adamski M."/>
            <person name="Cross I."/>
            <person name="Yadetie F."/>
            <person name="Muffato M."/>
            <person name="Louis A."/>
            <person name="Butcher S."/>
            <person name="Tsagkogeorga G."/>
            <person name="Konrad A."/>
            <person name="Singh S."/>
            <person name="Jensen M.F."/>
            <person name="Cong E.H."/>
            <person name="Eikeseth-Otteraa H."/>
            <person name="Noel B."/>
            <person name="Anthouard V."/>
            <person name="Porcel B.M."/>
            <person name="Kachouri-Lafond R."/>
            <person name="Nishino A."/>
            <person name="Ugolini M."/>
            <person name="Chourrout P."/>
            <person name="Nishida H."/>
            <person name="Aasland R."/>
            <person name="Huzurbazar S."/>
            <person name="Westhof E."/>
            <person name="Delsuc F."/>
            <person name="Lehrach H."/>
            <person name="Reinhardt R."/>
            <person name="Weissenbach J."/>
            <person name="Roy S.W."/>
            <person name="Artiguenave F."/>
            <person name="Postlethwait J.H."/>
            <person name="Manak J.R."/>
            <person name="Thompson E.M."/>
            <person name="Jaillon O."/>
            <person name="Du Pasquier L."/>
            <person name="Boudinot P."/>
            <person name="Liberles D.A."/>
            <person name="Volff J.N."/>
            <person name="Philippe H."/>
            <person name="Lenhard B."/>
            <person name="Roest Crollius H."/>
            <person name="Wincker P."/>
            <person name="Chourrout D."/>
        </authorList>
    </citation>
    <scope>NUCLEOTIDE SEQUENCE [LARGE SCALE GENOMIC DNA]</scope>
</reference>
<keyword evidence="9" id="KW-1185">Reference proteome</keyword>
<dbReference type="PROSITE" id="PS50089">
    <property type="entry name" value="ZF_RING_2"/>
    <property type="match status" value="1"/>
</dbReference>
<dbReference type="OrthoDB" id="1305878at2759"/>
<dbReference type="InterPro" id="IPR013083">
    <property type="entry name" value="Znf_RING/FYVE/PHD"/>
</dbReference>
<dbReference type="Gene3D" id="3.30.40.10">
    <property type="entry name" value="Zinc/RING finger domain, C3HC4 (zinc finger)"/>
    <property type="match status" value="1"/>
</dbReference>
<evidence type="ECO:0000256" key="1">
    <source>
        <dbReference type="ARBA" id="ARBA00004123"/>
    </source>
</evidence>
<proteinExistence type="predicted"/>
<keyword evidence="4" id="KW-0862">Zinc</keyword>
<protein>
    <recommendedName>
        <fullName evidence="7">RING-type domain-containing protein</fullName>
    </recommendedName>
</protein>
<comment type="subcellular location">
    <subcellularLocation>
        <location evidence="1">Nucleus</location>
    </subcellularLocation>
</comment>
<evidence type="ECO:0000256" key="3">
    <source>
        <dbReference type="ARBA" id="ARBA00022771"/>
    </source>
</evidence>
<dbReference type="PROSITE" id="PS00518">
    <property type="entry name" value="ZF_RING_1"/>
    <property type="match status" value="1"/>
</dbReference>
<accession>E4XWY1</accession>
<evidence type="ECO:0000313" key="9">
    <source>
        <dbReference type="Proteomes" id="UP000001307"/>
    </source>
</evidence>
<evidence type="ECO:0000313" key="8">
    <source>
        <dbReference type="EMBL" id="CBY14175.1"/>
    </source>
</evidence>
<evidence type="ECO:0000256" key="2">
    <source>
        <dbReference type="ARBA" id="ARBA00022723"/>
    </source>
</evidence>
<evidence type="ECO:0000256" key="4">
    <source>
        <dbReference type="ARBA" id="ARBA00022833"/>
    </source>
</evidence>
<dbReference type="FunFam" id="3.30.40.10:FF:000033">
    <property type="entry name" value="Polycomb group RING finger protein 3"/>
    <property type="match status" value="1"/>
</dbReference>
<name>E4XWY1_OIKDI</name>
<dbReference type="PANTHER" id="PTHR45893">
    <property type="entry name" value="POLYCOMB GROUP RING FINGER PROTEIN"/>
    <property type="match status" value="1"/>
</dbReference>
<feature type="domain" description="RING-type" evidence="7">
    <location>
        <begin position="24"/>
        <end position="62"/>
    </location>
</feature>
<evidence type="ECO:0000256" key="6">
    <source>
        <dbReference type="PROSITE-ProRule" id="PRU00175"/>
    </source>
</evidence>
<gene>
    <name evidence="8" type="ORF">GSOID_T00007159001</name>
</gene>
<dbReference type="Pfam" id="PF13923">
    <property type="entry name" value="zf-C3HC4_2"/>
    <property type="match status" value="1"/>
</dbReference>
<evidence type="ECO:0000259" key="7">
    <source>
        <dbReference type="PROSITE" id="PS50089"/>
    </source>
</evidence>
<dbReference type="SMART" id="SM00184">
    <property type="entry name" value="RING"/>
    <property type="match status" value="1"/>
</dbReference>
<dbReference type="EMBL" id="FN653260">
    <property type="protein sequence ID" value="CBY14175.1"/>
    <property type="molecule type" value="Genomic_DNA"/>
</dbReference>
<dbReference type="InParanoid" id="E4XWY1"/>
<dbReference type="InterPro" id="IPR017907">
    <property type="entry name" value="Znf_RING_CS"/>
</dbReference>
<keyword evidence="3 6" id="KW-0863">Zinc-finger</keyword>
<dbReference type="GO" id="GO:0031519">
    <property type="term" value="C:PcG protein complex"/>
    <property type="evidence" value="ECO:0007669"/>
    <property type="project" value="UniProtKB-ARBA"/>
</dbReference>
<dbReference type="Proteomes" id="UP000001307">
    <property type="component" value="Unassembled WGS sequence"/>
</dbReference>
<sequence>MVELLNQLAFEKILLRDLNSVISCSFCKGYLVEPTVIPECSHTFCRTCILRHFQDELDCPECGIEVHPTQPEKCIIYDEVLNQILCELIPNLAQRVQDEKDSFTEVDKIPKFLVRFKPTDRKSNSLPRPYILINGDTPLNVVKLLAGNPRYLEYDNFNIKKLDRTISGWLKEEHSENFRSKIDNFGSSSEAIKLTIRFST</sequence>
<dbReference type="InterPro" id="IPR001841">
    <property type="entry name" value="Znf_RING"/>
</dbReference>
<evidence type="ECO:0000256" key="5">
    <source>
        <dbReference type="ARBA" id="ARBA00023242"/>
    </source>
</evidence>
<keyword evidence="2" id="KW-0479">Metal-binding</keyword>
<dbReference type="CDD" id="cd16737">
    <property type="entry name" value="RING-HC_PCGF5"/>
    <property type="match status" value="1"/>
</dbReference>
<organism evidence="8">
    <name type="scientific">Oikopleura dioica</name>
    <name type="common">Tunicate</name>
    <dbReference type="NCBI Taxonomy" id="34765"/>
    <lineage>
        <taxon>Eukaryota</taxon>
        <taxon>Metazoa</taxon>
        <taxon>Chordata</taxon>
        <taxon>Tunicata</taxon>
        <taxon>Appendicularia</taxon>
        <taxon>Copelata</taxon>
        <taxon>Oikopleuridae</taxon>
        <taxon>Oikopleura</taxon>
    </lineage>
</organism>
<dbReference type="GO" id="GO:0008270">
    <property type="term" value="F:zinc ion binding"/>
    <property type="evidence" value="ECO:0007669"/>
    <property type="project" value="UniProtKB-KW"/>
</dbReference>
<keyword evidence="5" id="KW-0539">Nucleus</keyword>
<dbReference type="InterPro" id="IPR051507">
    <property type="entry name" value="PcG_RING_finger"/>
</dbReference>
<dbReference type="AlphaFoldDB" id="E4XWY1"/>
<dbReference type="SUPFAM" id="SSF57850">
    <property type="entry name" value="RING/U-box"/>
    <property type="match status" value="1"/>
</dbReference>